<evidence type="ECO:0000256" key="7">
    <source>
        <dbReference type="ARBA" id="ARBA00023229"/>
    </source>
</evidence>
<keyword evidence="4 9" id="KW-0521">NADP</keyword>
<dbReference type="RefSeq" id="WP_046823888.1">
    <property type="nucleotide sequence ID" value="NZ_JBCLWQ010000002.1"/>
</dbReference>
<evidence type="ECO:0000256" key="8">
    <source>
        <dbReference type="ARBA" id="ARBA00048543"/>
    </source>
</evidence>
<keyword evidence="3 9" id="KW-0479">Metal-binding</keyword>
<comment type="pathway">
    <text evidence="1 9">Isoprenoid biosynthesis; isopentenyl diphosphate biosynthesis via DXP pathway; isopentenyl diphosphate from 1-deoxy-D-xylulose 5-phosphate: step 1/6.</text>
</comment>
<dbReference type="InterPro" id="IPR003821">
    <property type="entry name" value="DXP_reductoisomerase"/>
</dbReference>
<dbReference type="PANTHER" id="PTHR30525">
    <property type="entry name" value="1-DEOXY-D-XYLULOSE 5-PHOSPHATE REDUCTOISOMERASE"/>
    <property type="match status" value="1"/>
</dbReference>
<feature type="binding site" evidence="9">
    <location>
        <position position="198"/>
    </location>
    <ligand>
        <name>1-deoxy-D-xylulose 5-phosphate</name>
        <dbReference type="ChEBI" id="CHEBI:57792"/>
    </ligand>
</feature>
<feature type="binding site" evidence="9">
    <location>
        <position position="175"/>
    </location>
    <ligand>
        <name>1-deoxy-D-xylulose 5-phosphate</name>
        <dbReference type="ChEBI" id="CHEBI:57792"/>
    </ligand>
</feature>
<comment type="similarity">
    <text evidence="2 9">Belongs to the DXR family.</text>
</comment>
<feature type="binding site" evidence="9">
    <location>
        <position position="124"/>
    </location>
    <ligand>
        <name>1-deoxy-D-xylulose 5-phosphate</name>
        <dbReference type="ChEBI" id="CHEBI:57792"/>
    </ligand>
</feature>
<dbReference type="NCBIfam" id="TIGR00243">
    <property type="entry name" value="Dxr"/>
    <property type="match status" value="1"/>
</dbReference>
<protein>
    <recommendedName>
        <fullName evidence="9">1-deoxy-D-xylulose 5-phosphate reductoisomerase</fullName>
        <shortName evidence="9">DXP reductoisomerase</shortName>
        <ecNumber evidence="9">1.1.1.267</ecNumber>
    </recommendedName>
    <alternativeName>
        <fullName evidence="9">1-deoxyxylulose-5-phosphate reductoisomerase</fullName>
    </alternativeName>
    <alternativeName>
        <fullName evidence="9">2-C-methyl-D-erythritol 4-phosphate synthase</fullName>
    </alternativeName>
</protein>
<name>A0A0M3DE16_9FIRM</name>
<dbReference type="GO" id="GO:0030604">
    <property type="term" value="F:1-deoxy-D-xylulose-5-phosphate reductoisomerase activity"/>
    <property type="evidence" value="ECO:0007669"/>
    <property type="project" value="UniProtKB-UniRule"/>
</dbReference>
<feature type="binding site" evidence="9">
    <location>
        <position position="220"/>
    </location>
    <ligand>
        <name>1-deoxy-D-xylulose 5-phosphate</name>
        <dbReference type="ChEBI" id="CHEBI:57792"/>
    </ligand>
</feature>
<dbReference type="EC" id="1.1.1.267" evidence="9"/>
<evidence type="ECO:0000256" key="3">
    <source>
        <dbReference type="ARBA" id="ARBA00022723"/>
    </source>
</evidence>
<dbReference type="SUPFAM" id="SSF55347">
    <property type="entry name" value="Glyceraldehyde-3-phosphate dehydrogenase-like, C-terminal domain"/>
    <property type="match status" value="1"/>
</dbReference>
<evidence type="ECO:0000256" key="2">
    <source>
        <dbReference type="ARBA" id="ARBA00006825"/>
    </source>
</evidence>
<dbReference type="PATRIC" id="fig|1629550.3.peg.2366"/>
<dbReference type="InterPro" id="IPR036169">
    <property type="entry name" value="DXPR_C_sf"/>
</dbReference>
<organism evidence="13 14">
    <name type="scientific">Paraclostridium benzoelyticum</name>
    <dbReference type="NCBI Taxonomy" id="1629550"/>
    <lineage>
        <taxon>Bacteria</taxon>
        <taxon>Bacillati</taxon>
        <taxon>Bacillota</taxon>
        <taxon>Clostridia</taxon>
        <taxon>Peptostreptococcales</taxon>
        <taxon>Peptostreptococcaceae</taxon>
        <taxon>Paraclostridium</taxon>
    </lineage>
</organism>
<dbReference type="HAMAP" id="MF_00183">
    <property type="entry name" value="DXP_reductoisom"/>
    <property type="match status" value="1"/>
</dbReference>
<evidence type="ECO:0000259" key="11">
    <source>
        <dbReference type="Pfam" id="PF08436"/>
    </source>
</evidence>
<evidence type="ECO:0000256" key="1">
    <source>
        <dbReference type="ARBA" id="ARBA00005094"/>
    </source>
</evidence>
<gene>
    <name evidence="9" type="primary">dxr</name>
    <name evidence="13" type="ORF">VN21_14470</name>
</gene>
<feature type="domain" description="DXP reductoisomerase C-terminal" evidence="12">
    <location>
        <begin position="260"/>
        <end position="376"/>
    </location>
</feature>
<feature type="binding site" evidence="9">
    <location>
        <position position="149"/>
    </location>
    <ligand>
        <name>Mn(2+)</name>
        <dbReference type="ChEBI" id="CHEBI:29035"/>
    </ligand>
</feature>
<dbReference type="Gene3D" id="3.40.50.720">
    <property type="entry name" value="NAD(P)-binding Rossmann-like Domain"/>
    <property type="match status" value="1"/>
</dbReference>
<keyword evidence="14" id="KW-1185">Reference proteome</keyword>
<evidence type="ECO:0000256" key="4">
    <source>
        <dbReference type="ARBA" id="ARBA00022857"/>
    </source>
</evidence>
<dbReference type="SUPFAM" id="SSF51735">
    <property type="entry name" value="NAD(P)-binding Rossmann-fold domains"/>
    <property type="match status" value="1"/>
</dbReference>
<dbReference type="UniPathway" id="UPA00056">
    <property type="reaction ID" value="UER00092"/>
</dbReference>
<comment type="caution">
    <text evidence="9">Lacks conserved residue(s) required for the propagation of feature annotation.</text>
</comment>
<evidence type="ECO:0000259" key="12">
    <source>
        <dbReference type="Pfam" id="PF13288"/>
    </source>
</evidence>
<keyword evidence="5 9" id="KW-0560">Oxidoreductase</keyword>
<dbReference type="Proteomes" id="UP000034407">
    <property type="component" value="Unassembled WGS sequence"/>
</dbReference>
<evidence type="ECO:0000256" key="6">
    <source>
        <dbReference type="ARBA" id="ARBA00023211"/>
    </source>
</evidence>
<feature type="domain" description="1-deoxy-D-xylulose 5-phosphate reductoisomerase N-terminal" evidence="10">
    <location>
        <begin position="4"/>
        <end position="131"/>
    </location>
</feature>
<feature type="binding site" evidence="9">
    <location>
        <position position="216"/>
    </location>
    <ligand>
        <name>1-deoxy-D-xylulose 5-phosphate</name>
        <dbReference type="ChEBI" id="CHEBI:57792"/>
    </ligand>
</feature>
<feature type="binding site" evidence="9">
    <location>
        <position position="150"/>
    </location>
    <ligand>
        <name>1-deoxy-D-xylulose 5-phosphate</name>
        <dbReference type="ChEBI" id="CHEBI:57792"/>
    </ligand>
</feature>
<dbReference type="Pfam" id="PF08436">
    <property type="entry name" value="DXP_redisom_C"/>
    <property type="match status" value="1"/>
</dbReference>
<feature type="binding site" evidence="9">
    <location>
        <position position="11"/>
    </location>
    <ligand>
        <name>NADPH</name>
        <dbReference type="ChEBI" id="CHEBI:57783"/>
    </ligand>
</feature>
<feature type="binding site" evidence="9">
    <location>
        <position position="125"/>
    </location>
    <ligand>
        <name>NADPH</name>
        <dbReference type="ChEBI" id="CHEBI:57783"/>
    </ligand>
</feature>
<dbReference type="InterPro" id="IPR013512">
    <property type="entry name" value="DXP_reductoisomerase_N"/>
</dbReference>
<feature type="domain" description="1-deoxy-D-xylulose 5-phosphate reductoisomerase C-terminal" evidence="11">
    <location>
        <begin position="145"/>
        <end position="228"/>
    </location>
</feature>
<dbReference type="InterPro" id="IPR013644">
    <property type="entry name" value="DXP_reductoisomerase_C"/>
</dbReference>
<dbReference type="FunFam" id="3.40.50.720:FF:000045">
    <property type="entry name" value="1-deoxy-D-xylulose 5-phosphate reductoisomerase"/>
    <property type="match status" value="1"/>
</dbReference>
<dbReference type="EMBL" id="LBBT01000291">
    <property type="protein sequence ID" value="KKY00371.1"/>
    <property type="molecule type" value="Genomic_DNA"/>
</dbReference>
<feature type="binding site" evidence="9">
    <location>
        <position position="211"/>
    </location>
    <ligand>
        <name>1-deoxy-D-xylulose 5-phosphate</name>
        <dbReference type="ChEBI" id="CHEBI:57792"/>
    </ligand>
</feature>
<dbReference type="Gene3D" id="1.10.1740.10">
    <property type="match status" value="1"/>
</dbReference>
<feature type="binding site" evidence="9">
    <location>
        <position position="123"/>
    </location>
    <ligand>
        <name>NADPH</name>
        <dbReference type="ChEBI" id="CHEBI:57783"/>
    </ligand>
</feature>
<feature type="binding site" evidence="9">
    <location>
        <position position="220"/>
    </location>
    <ligand>
        <name>Mn(2+)</name>
        <dbReference type="ChEBI" id="CHEBI:29035"/>
    </ligand>
</feature>
<dbReference type="AlphaFoldDB" id="A0A0M3DE16"/>
<dbReference type="GO" id="GO:0030145">
    <property type="term" value="F:manganese ion binding"/>
    <property type="evidence" value="ECO:0007669"/>
    <property type="project" value="TreeGrafter"/>
</dbReference>
<comment type="function">
    <text evidence="9">Catalyzes the NADPH-dependent rearrangement and reduction of 1-deoxy-D-xylulose-5-phosphate (DXP) to 2-C-methyl-D-erythritol 4-phosphate (MEP).</text>
</comment>
<dbReference type="PIRSF" id="PIRSF006205">
    <property type="entry name" value="Dxp_reductismrs"/>
    <property type="match status" value="1"/>
</dbReference>
<evidence type="ECO:0000313" key="14">
    <source>
        <dbReference type="Proteomes" id="UP000034407"/>
    </source>
</evidence>
<dbReference type="OrthoDB" id="9806546at2"/>
<feature type="binding site" evidence="9">
    <location>
        <position position="151"/>
    </location>
    <ligand>
        <name>1-deoxy-D-xylulose 5-phosphate</name>
        <dbReference type="ChEBI" id="CHEBI:57792"/>
    </ligand>
</feature>
<feature type="binding site" evidence="9">
    <location>
        <position position="217"/>
    </location>
    <ligand>
        <name>1-deoxy-D-xylulose 5-phosphate</name>
        <dbReference type="ChEBI" id="CHEBI:57792"/>
    </ligand>
</feature>
<dbReference type="Pfam" id="PF13288">
    <property type="entry name" value="DXPR_C"/>
    <property type="match status" value="1"/>
</dbReference>
<feature type="binding site" evidence="9">
    <location>
        <position position="12"/>
    </location>
    <ligand>
        <name>NADPH</name>
        <dbReference type="ChEBI" id="CHEBI:57783"/>
    </ligand>
</feature>
<feature type="binding site" evidence="9">
    <location>
        <position position="151"/>
    </location>
    <ligand>
        <name>Mn(2+)</name>
        <dbReference type="ChEBI" id="CHEBI:29035"/>
    </ligand>
</feature>
<dbReference type="NCBIfam" id="NF009114">
    <property type="entry name" value="PRK12464.1"/>
    <property type="match status" value="1"/>
</dbReference>
<comment type="caution">
    <text evidence="13">The sequence shown here is derived from an EMBL/GenBank/DDBJ whole genome shotgun (WGS) entry which is preliminary data.</text>
</comment>
<keyword evidence="13" id="KW-0413">Isomerase</keyword>
<comment type="catalytic activity">
    <reaction evidence="8">
        <text>2-C-methyl-D-erythritol 4-phosphate + NADP(+) = 1-deoxy-D-xylulose 5-phosphate + NADPH + H(+)</text>
        <dbReference type="Rhea" id="RHEA:13717"/>
        <dbReference type="ChEBI" id="CHEBI:15378"/>
        <dbReference type="ChEBI" id="CHEBI:57783"/>
        <dbReference type="ChEBI" id="CHEBI:57792"/>
        <dbReference type="ChEBI" id="CHEBI:58262"/>
        <dbReference type="ChEBI" id="CHEBI:58349"/>
        <dbReference type="EC" id="1.1.1.267"/>
    </reaction>
    <physiologicalReaction direction="right-to-left" evidence="8">
        <dbReference type="Rhea" id="RHEA:13719"/>
    </physiologicalReaction>
</comment>
<accession>A0A0M3DE16</accession>
<reference evidence="13 14" key="1">
    <citation type="submission" date="2015-04" db="EMBL/GenBank/DDBJ databases">
        <title>Microcin producing Clostridium sp. JC272T.</title>
        <authorList>
            <person name="Jyothsna T."/>
            <person name="Sasikala C."/>
            <person name="Ramana C."/>
        </authorList>
    </citation>
    <scope>NUCLEOTIDE SEQUENCE [LARGE SCALE GENOMIC DNA]</scope>
    <source>
        <strain evidence="13 14">JC272</strain>
    </source>
</reference>
<proteinExistence type="inferred from homology"/>
<dbReference type="GO" id="GO:0051484">
    <property type="term" value="P:isopentenyl diphosphate biosynthetic process, methylerythritol 4-phosphate pathway involved in terpenoid biosynthetic process"/>
    <property type="evidence" value="ECO:0007669"/>
    <property type="project" value="TreeGrafter"/>
</dbReference>
<feature type="binding site" evidence="9">
    <location>
        <position position="204"/>
    </location>
    <ligand>
        <name>NADPH</name>
        <dbReference type="ChEBI" id="CHEBI:57783"/>
    </ligand>
</feature>
<dbReference type="GO" id="GO:0070402">
    <property type="term" value="F:NADPH binding"/>
    <property type="evidence" value="ECO:0007669"/>
    <property type="project" value="InterPro"/>
</dbReference>
<evidence type="ECO:0000256" key="5">
    <source>
        <dbReference type="ARBA" id="ARBA00023002"/>
    </source>
</evidence>
<dbReference type="SUPFAM" id="SSF69055">
    <property type="entry name" value="1-deoxy-D-xylulose-5-phosphate reductoisomerase, C-terminal domain"/>
    <property type="match status" value="1"/>
</dbReference>
<comment type="cofactor">
    <cofactor evidence="9">
        <name>Mg(2+)</name>
        <dbReference type="ChEBI" id="CHEBI:18420"/>
    </cofactor>
    <cofactor evidence="9">
        <name>Mn(2+)</name>
        <dbReference type="ChEBI" id="CHEBI:29035"/>
    </cofactor>
</comment>
<sequence>MKRISILGSTGSIGTQTLDVVRKNKDKFEVVAISANSSINLLLEQITEFKPKYVAVYDEDSAKALKNMIPSDIDIKVLSGMEGLVQISSLDEIDVLLTAIVGMIGLVPTLEAIKKGKTIALANKETLVTAGQLVMEEAKKRNVDILPVDSEHSAIFQCLNGENKKEIDSIILTASGGPFRGKSKQELEHVTKNEALKHPNWSMGRKISIDSSTLMNKGLEVIEAKWLFNVEPDKIDVVVHPQSIIHSMVQFVDSSIIAQMGCPDMKLPIQYALTYPNRLLNDFERLDFSKLSSLTFEKPDLNTFPCLKLAYDSLKMGGTYCAVLNAANEVLVNEFLEDKIKFYDIPKYIEKTLEAHKSIEKPTLEEILHIDNWSREFVKQCIK</sequence>
<evidence type="ECO:0000313" key="13">
    <source>
        <dbReference type="EMBL" id="KKY00371.1"/>
    </source>
</evidence>
<dbReference type="Pfam" id="PF02670">
    <property type="entry name" value="DXP_reductoisom"/>
    <property type="match status" value="1"/>
</dbReference>
<feature type="binding site" evidence="9">
    <location>
        <position position="13"/>
    </location>
    <ligand>
        <name>NADPH</name>
        <dbReference type="ChEBI" id="CHEBI:57783"/>
    </ligand>
</feature>
<evidence type="ECO:0000256" key="9">
    <source>
        <dbReference type="HAMAP-Rule" id="MF_00183"/>
    </source>
</evidence>
<dbReference type="PANTHER" id="PTHR30525:SF0">
    <property type="entry name" value="1-DEOXY-D-XYLULOSE 5-PHOSPHATE REDUCTOISOMERASE, CHLOROPLASTIC"/>
    <property type="match status" value="1"/>
</dbReference>
<keyword evidence="7 9" id="KW-0414">Isoprene biosynthesis</keyword>
<keyword evidence="6 9" id="KW-0464">Manganese</keyword>
<keyword evidence="9" id="KW-0460">Magnesium</keyword>
<feature type="binding site" evidence="9">
    <location>
        <position position="10"/>
    </location>
    <ligand>
        <name>NADPH</name>
        <dbReference type="ChEBI" id="CHEBI:57783"/>
    </ligand>
</feature>
<evidence type="ECO:0000259" key="10">
    <source>
        <dbReference type="Pfam" id="PF02670"/>
    </source>
</evidence>
<dbReference type="InterPro" id="IPR026877">
    <property type="entry name" value="DXPR_C"/>
</dbReference>
<dbReference type="GO" id="GO:0016853">
    <property type="term" value="F:isomerase activity"/>
    <property type="evidence" value="ECO:0007669"/>
    <property type="project" value="UniProtKB-KW"/>
</dbReference>
<dbReference type="InterPro" id="IPR036291">
    <property type="entry name" value="NAD(P)-bd_dom_sf"/>
</dbReference>